<name>A0A7S2HJT1_9DINO</name>
<dbReference type="EMBL" id="HBGW01004069">
    <property type="protein sequence ID" value="CAD9492522.1"/>
    <property type="molecule type" value="Transcribed_RNA"/>
</dbReference>
<evidence type="ECO:0000313" key="1">
    <source>
        <dbReference type="EMBL" id="CAD9492522.1"/>
    </source>
</evidence>
<organism evidence="1">
    <name type="scientific">Zooxanthella nutricula</name>
    <dbReference type="NCBI Taxonomy" id="1333877"/>
    <lineage>
        <taxon>Eukaryota</taxon>
        <taxon>Sar</taxon>
        <taxon>Alveolata</taxon>
        <taxon>Dinophyceae</taxon>
        <taxon>Peridiniales</taxon>
        <taxon>Peridiniales incertae sedis</taxon>
        <taxon>Zooxanthella</taxon>
    </lineage>
</organism>
<evidence type="ECO:0008006" key="2">
    <source>
        <dbReference type="Google" id="ProtNLM"/>
    </source>
</evidence>
<protein>
    <recommendedName>
        <fullName evidence="2">Right handed beta helix domain-containing protein</fullName>
    </recommendedName>
</protein>
<sequence length="324" mass="35293">MISGYNRHASVQDSDFSYIGGNAIVSWGYTNETANSGFPYYTPREHFPEAGVDGTDGNHPRYNAILRNSAREVGLYEKQSSFYMQSKTAQSVISGNVFFNGPRAGINYNDGFGGGDVLSHNLVFSTCRESGDHGPFNSWDRQPYLTTVRTGHPSMVMAWREIHHNFLIDNYSPQEGIDNDDGSNNYKSHHNFLVYGGQGMKNDFGGHDNIHEDNIYAYVDQAMGLDGTLPGHEDHFCNNTAVLTGTNTGAPACQGARTVMAGNRYFTPTGSVTVCGVPMAKAQEQGMEIGSSVATIPADDVILGWARSLLSMGRAQPGHTQLIV</sequence>
<gene>
    <name evidence="1" type="ORF">BRAN1462_LOCUS2699</name>
</gene>
<reference evidence="1" key="1">
    <citation type="submission" date="2021-01" db="EMBL/GenBank/DDBJ databases">
        <authorList>
            <person name="Corre E."/>
            <person name="Pelletier E."/>
            <person name="Niang G."/>
            <person name="Scheremetjew M."/>
            <person name="Finn R."/>
            <person name="Kale V."/>
            <person name="Holt S."/>
            <person name="Cochrane G."/>
            <person name="Meng A."/>
            <person name="Brown T."/>
            <person name="Cohen L."/>
        </authorList>
    </citation>
    <scope>NUCLEOTIDE SEQUENCE</scope>
    <source>
        <strain evidence="1">RCC3387</strain>
    </source>
</reference>
<dbReference type="AlphaFoldDB" id="A0A7S2HJT1"/>
<accession>A0A7S2HJT1</accession>
<proteinExistence type="predicted"/>